<name>A0A8H2VL34_9HELO</name>
<reference evidence="2" key="1">
    <citation type="submission" date="2020-10" db="EMBL/GenBank/DDBJ databases">
        <authorList>
            <person name="Kusch S."/>
        </authorList>
    </citation>
    <scope>NUCLEOTIDE SEQUENCE</scope>
    <source>
        <strain evidence="2">SwB9</strain>
    </source>
</reference>
<gene>
    <name evidence="2" type="ORF">SCLTRI_LOCUS450</name>
</gene>
<protein>
    <submittedName>
        <fullName evidence="2">6d1c7d44-60eb-4a7d-92f0-d11e9bad435f</fullName>
    </submittedName>
</protein>
<evidence type="ECO:0000256" key="1">
    <source>
        <dbReference type="SAM" id="MobiDB-lite"/>
    </source>
</evidence>
<evidence type="ECO:0000313" key="2">
    <source>
        <dbReference type="EMBL" id="CAD6439807.1"/>
    </source>
</evidence>
<evidence type="ECO:0000313" key="3">
    <source>
        <dbReference type="Proteomes" id="UP000624404"/>
    </source>
</evidence>
<feature type="compositionally biased region" description="Low complexity" evidence="1">
    <location>
        <begin position="14"/>
        <end position="26"/>
    </location>
</feature>
<accession>A0A8H2VL34</accession>
<dbReference type="EMBL" id="CAJHIA010000002">
    <property type="protein sequence ID" value="CAD6439807.1"/>
    <property type="molecule type" value="Genomic_DNA"/>
</dbReference>
<dbReference type="AlphaFoldDB" id="A0A8H2VL34"/>
<comment type="caution">
    <text evidence="2">The sequence shown here is derived from an EMBL/GenBank/DDBJ whole genome shotgun (WGS) entry which is preliminary data.</text>
</comment>
<keyword evidence="3" id="KW-1185">Reference proteome</keyword>
<sequence length="114" mass="12465">MSHRDNKSSSTIFTDNTSSSATSTNDKLPSTAYADTKIPSTQPDSISPPAPAGQWFVQEPGQKWSDRWASATSEERYKYAVERAGGGGHGMDIMYVTCAKNVEAPKHWVHDDTV</sequence>
<feature type="region of interest" description="Disordered" evidence="1">
    <location>
        <begin position="1"/>
        <end position="69"/>
    </location>
</feature>
<dbReference type="OrthoDB" id="10488200at2759"/>
<organism evidence="2 3">
    <name type="scientific">Sclerotinia trifoliorum</name>
    <dbReference type="NCBI Taxonomy" id="28548"/>
    <lineage>
        <taxon>Eukaryota</taxon>
        <taxon>Fungi</taxon>
        <taxon>Dikarya</taxon>
        <taxon>Ascomycota</taxon>
        <taxon>Pezizomycotina</taxon>
        <taxon>Leotiomycetes</taxon>
        <taxon>Helotiales</taxon>
        <taxon>Sclerotiniaceae</taxon>
        <taxon>Sclerotinia</taxon>
    </lineage>
</organism>
<proteinExistence type="predicted"/>
<dbReference type="Proteomes" id="UP000624404">
    <property type="component" value="Unassembled WGS sequence"/>
</dbReference>